<evidence type="ECO:0000313" key="1">
    <source>
        <dbReference type="EMBL" id="SLM29597.1"/>
    </source>
</evidence>
<accession>A0A1W1HAU1</accession>
<keyword evidence="2" id="KW-1185">Reference proteome</keyword>
<dbReference type="AlphaFoldDB" id="A0A1W1HAU1"/>
<sequence>MHALVVYQIRFHGEVDLYMVEFFISAFLGVGSNFRHPLKNYHWPKLEPTPIFE</sequence>
<evidence type="ECO:0000313" key="2">
    <source>
        <dbReference type="Proteomes" id="UP000191931"/>
    </source>
</evidence>
<organism evidence="1 2">
    <name type="scientific">Desulfamplus magnetovallimortis</name>
    <dbReference type="NCBI Taxonomy" id="1246637"/>
    <lineage>
        <taxon>Bacteria</taxon>
        <taxon>Pseudomonadati</taxon>
        <taxon>Thermodesulfobacteriota</taxon>
        <taxon>Desulfobacteria</taxon>
        <taxon>Desulfobacterales</taxon>
        <taxon>Desulfobacteraceae</taxon>
        <taxon>Desulfamplus</taxon>
    </lineage>
</organism>
<gene>
    <name evidence="1" type="ORF">MTBBW1_1880034</name>
</gene>
<dbReference type="Proteomes" id="UP000191931">
    <property type="component" value="Unassembled WGS sequence"/>
</dbReference>
<dbReference type="STRING" id="1246637.MTBBW1_1880034"/>
<proteinExistence type="predicted"/>
<reference evidence="1 2" key="1">
    <citation type="submission" date="2017-03" db="EMBL/GenBank/DDBJ databases">
        <authorList>
            <person name="Afonso C.L."/>
            <person name="Miller P.J."/>
            <person name="Scott M.A."/>
            <person name="Spackman E."/>
            <person name="Goraichik I."/>
            <person name="Dimitrov K.M."/>
            <person name="Suarez D.L."/>
            <person name="Swayne D.E."/>
        </authorList>
    </citation>
    <scope>NUCLEOTIDE SEQUENCE [LARGE SCALE GENOMIC DNA]</scope>
    <source>
        <strain evidence="1">PRJEB14757</strain>
    </source>
</reference>
<protein>
    <submittedName>
        <fullName evidence="1">Uncharacterized protein</fullName>
    </submittedName>
</protein>
<name>A0A1W1HAU1_9BACT</name>
<dbReference type="EMBL" id="FWEV01000099">
    <property type="protein sequence ID" value="SLM29597.1"/>
    <property type="molecule type" value="Genomic_DNA"/>
</dbReference>